<feature type="region of interest" description="Disordered" evidence="1">
    <location>
        <begin position="254"/>
        <end position="277"/>
    </location>
</feature>
<evidence type="ECO:0000313" key="2">
    <source>
        <dbReference type="EMBL" id="UQC74423.1"/>
    </source>
</evidence>
<accession>A0A9Q8W8A0</accession>
<evidence type="ECO:0000256" key="1">
    <source>
        <dbReference type="SAM" id="MobiDB-lite"/>
    </source>
</evidence>
<feature type="region of interest" description="Disordered" evidence="1">
    <location>
        <begin position="52"/>
        <end position="88"/>
    </location>
</feature>
<dbReference type="AlphaFoldDB" id="A0A9Q8W8A0"/>
<dbReference type="EMBL" id="CP019471">
    <property type="protein sequence ID" value="UQC74423.1"/>
    <property type="molecule type" value="Genomic_DNA"/>
</dbReference>
<feature type="compositionally biased region" description="Polar residues" evidence="1">
    <location>
        <begin position="254"/>
        <end position="265"/>
    </location>
</feature>
<dbReference type="RefSeq" id="XP_049136073.1">
    <property type="nucleotide sequence ID" value="XM_049280116.1"/>
</dbReference>
<feature type="compositionally biased region" description="Basic and acidic residues" evidence="1">
    <location>
        <begin position="59"/>
        <end position="68"/>
    </location>
</feature>
<organism evidence="2 3">
    <name type="scientific">Colletotrichum lupini</name>
    <dbReference type="NCBI Taxonomy" id="145971"/>
    <lineage>
        <taxon>Eukaryota</taxon>
        <taxon>Fungi</taxon>
        <taxon>Dikarya</taxon>
        <taxon>Ascomycota</taxon>
        <taxon>Pezizomycotina</taxon>
        <taxon>Sordariomycetes</taxon>
        <taxon>Hypocreomycetidae</taxon>
        <taxon>Glomerellales</taxon>
        <taxon>Glomerellaceae</taxon>
        <taxon>Colletotrichum</taxon>
        <taxon>Colletotrichum acutatum species complex</taxon>
    </lineage>
</organism>
<evidence type="ECO:0000313" key="3">
    <source>
        <dbReference type="Proteomes" id="UP000830671"/>
    </source>
</evidence>
<reference evidence="2" key="1">
    <citation type="journal article" date="2021" name="Mol. Plant Microbe Interact.">
        <title>Complete Genome Sequence of the Plant-Pathogenic Fungus Colletotrichum lupini.</title>
        <authorList>
            <person name="Baroncelli R."/>
            <person name="Pensec F."/>
            <person name="Da Lio D."/>
            <person name="Boufleur T."/>
            <person name="Vicente I."/>
            <person name="Sarrocco S."/>
            <person name="Picot A."/>
            <person name="Baraldi E."/>
            <person name="Sukno S."/>
            <person name="Thon M."/>
            <person name="Le Floch G."/>
        </authorList>
    </citation>
    <scope>NUCLEOTIDE SEQUENCE</scope>
    <source>
        <strain evidence="2">IMI 504893</strain>
    </source>
</reference>
<dbReference type="KEGG" id="clup:CLUP02_01074"/>
<protein>
    <submittedName>
        <fullName evidence="2">Uncharacterized protein</fullName>
    </submittedName>
</protein>
<proteinExistence type="predicted"/>
<sequence>MNQSRASSLNLPNSTRTLEEAPKSILDVTNDHWETRFASCCFPTLEQRATTQKDWQLGDGRKQDEKKTPARQTNQPDPNRRKATPKVPSLTDFPLLVHSNWTQPASTIQQGYRFQTQQGTNTGSIQSFYLCYLSCFSTLNRRNVDDQPEYRHSYSCSGLLKKSTPKRLGYQSSTTHSSIHPSNFFIYPSLRVSPASFTSKTRASTTFAPNQSAAKRIGGRIKRMTNRCLIRPSNQSRPLPRCCGIPLRPKGSLTITNATSTTPWGSQPEPAQPSTFPQPQVYGYQDSKSITRQIICDLRLHLSVGPDVGFPEAPIAFIASHTLH</sequence>
<name>A0A9Q8W8A0_9PEZI</name>
<gene>
    <name evidence="2" type="ORF">CLUP02_01074</name>
</gene>
<dbReference type="Proteomes" id="UP000830671">
    <property type="component" value="Chromosome 1"/>
</dbReference>
<dbReference type="GeneID" id="73335126"/>
<keyword evidence="3" id="KW-1185">Reference proteome</keyword>